<organism evidence="2 3">
    <name type="scientific">Liparis tanakae</name>
    <name type="common">Tanaka's snailfish</name>
    <dbReference type="NCBI Taxonomy" id="230148"/>
    <lineage>
        <taxon>Eukaryota</taxon>
        <taxon>Metazoa</taxon>
        <taxon>Chordata</taxon>
        <taxon>Craniata</taxon>
        <taxon>Vertebrata</taxon>
        <taxon>Euteleostomi</taxon>
        <taxon>Actinopterygii</taxon>
        <taxon>Neopterygii</taxon>
        <taxon>Teleostei</taxon>
        <taxon>Neoteleostei</taxon>
        <taxon>Acanthomorphata</taxon>
        <taxon>Eupercaria</taxon>
        <taxon>Perciformes</taxon>
        <taxon>Cottioidei</taxon>
        <taxon>Cottales</taxon>
        <taxon>Liparidae</taxon>
        <taxon>Liparis</taxon>
    </lineage>
</organism>
<protein>
    <submittedName>
        <fullName evidence="2">Uncharacterized protein</fullName>
    </submittedName>
</protein>
<feature type="compositionally biased region" description="Low complexity" evidence="1">
    <location>
        <begin position="1"/>
        <end position="24"/>
    </location>
</feature>
<dbReference type="Proteomes" id="UP000314294">
    <property type="component" value="Unassembled WGS sequence"/>
</dbReference>
<accession>A0A4Z2EDG8</accession>
<reference evidence="2 3" key="1">
    <citation type="submission" date="2019-03" db="EMBL/GenBank/DDBJ databases">
        <title>First draft genome of Liparis tanakae, snailfish: a comprehensive survey of snailfish specific genes.</title>
        <authorList>
            <person name="Kim W."/>
            <person name="Song I."/>
            <person name="Jeong J.-H."/>
            <person name="Kim D."/>
            <person name="Kim S."/>
            <person name="Ryu S."/>
            <person name="Song J.Y."/>
            <person name="Lee S.K."/>
        </authorList>
    </citation>
    <scope>NUCLEOTIDE SEQUENCE [LARGE SCALE GENOMIC DNA]</scope>
    <source>
        <tissue evidence="2">Muscle</tissue>
    </source>
</reference>
<sequence>MERSSPPRLLASSPPRPRPSGCSCRDNKKERKRKREEERGRERSLPRTGEKTGDKTRGWRTEGGEHAVWMWG</sequence>
<dbReference type="EMBL" id="SRLO01009877">
    <property type="protein sequence ID" value="TNN26610.1"/>
    <property type="molecule type" value="Genomic_DNA"/>
</dbReference>
<gene>
    <name evidence="2" type="ORF">EYF80_063253</name>
</gene>
<feature type="region of interest" description="Disordered" evidence="1">
    <location>
        <begin position="1"/>
        <end position="72"/>
    </location>
</feature>
<name>A0A4Z2EDG8_9TELE</name>
<evidence type="ECO:0000313" key="3">
    <source>
        <dbReference type="Proteomes" id="UP000314294"/>
    </source>
</evidence>
<comment type="caution">
    <text evidence="2">The sequence shown here is derived from an EMBL/GenBank/DDBJ whole genome shotgun (WGS) entry which is preliminary data.</text>
</comment>
<dbReference type="AlphaFoldDB" id="A0A4Z2EDG8"/>
<proteinExistence type="predicted"/>
<keyword evidence="3" id="KW-1185">Reference proteome</keyword>
<feature type="compositionally biased region" description="Basic and acidic residues" evidence="1">
    <location>
        <begin position="25"/>
        <end position="65"/>
    </location>
</feature>
<evidence type="ECO:0000256" key="1">
    <source>
        <dbReference type="SAM" id="MobiDB-lite"/>
    </source>
</evidence>
<evidence type="ECO:0000313" key="2">
    <source>
        <dbReference type="EMBL" id="TNN26610.1"/>
    </source>
</evidence>